<dbReference type="InterPro" id="IPR046431">
    <property type="entry name" value="FAF_dom"/>
</dbReference>
<comment type="caution">
    <text evidence="4">The sequence shown here is derived from an EMBL/GenBank/DDBJ whole genome shotgun (WGS) entry which is preliminary data.</text>
</comment>
<evidence type="ECO:0000256" key="2">
    <source>
        <dbReference type="SAM" id="MobiDB-lite"/>
    </source>
</evidence>
<feature type="compositionally biased region" description="Basic and acidic residues" evidence="2">
    <location>
        <begin position="38"/>
        <end position="58"/>
    </location>
</feature>
<evidence type="ECO:0000256" key="1">
    <source>
        <dbReference type="ARBA" id="ARBA00008690"/>
    </source>
</evidence>
<proteinExistence type="inferred from homology"/>
<evidence type="ECO:0000313" key="4">
    <source>
        <dbReference type="EMBL" id="KAL1214285.1"/>
    </source>
</evidence>
<dbReference type="EMBL" id="JBANAX010000318">
    <property type="protein sequence ID" value="KAL1214285.1"/>
    <property type="molecule type" value="Genomic_DNA"/>
</dbReference>
<dbReference type="InterPro" id="IPR021410">
    <property type="entry name" value="FAF"/>
</dbReference>
<feature type="domain" description="FAF" evidence="3">
    <location>
        <begin position="60"/>
        <end position="107"/>
    </location>
</feature>
<dbReference type="Proteomes" id="UP001558713">
    <property type="component" value="Unassembled WGS sequence"/>
</dbReference>
<gene>
    <name evidence="4" type="ORF">V5N11_005167</name>
</gene>
<sequence length="115" mass="13191">MAHCQETPNLVRSCISDDGDYIGTESCFDAFSDKTDNVRSPCERSREEKQAVVAREKPPPPMLPSHVPSVLKREYTSDGRLLLKEEKVHRHEYFRAHRSNGRLTIQLVSLDDDLH</sequence>
<keyword evidence="5" id="KW-1185">Reference proteome</keyword>
<feature type="region of interest" description="Disordered" evidence="2">
    <location>
        <begin position="38"/>
        <end position="67"/>
    </location>
</feature>
<dbReference type="PANTHER" id="PTHR33155">
    <property type="entry name" value="FANTASTIC FOUR-LIKE PROTEIN (DUF3049)"/>
    <property type="match status" value="1"/>
</dbReference>
<dbReference type="Pfam" id="PF11250">
    <property type="entry name" value="FAF"/>
    <property type="match status" value="1"/>
</dbReference>
<name>A0ABD1BHQ2_CARAN</name>
<comment type="similarity">
    <text evidence="1">Belongs to the fantastic four family.</text>
</comment>
<protein>
    <recommendedName>
        <fullName evidence="3">FAF domain-containing protein</fullName>
    </recommendedName>
</protein>
<dbReference type="AlphaFoldDB" id="A0ABD1BHQ2"/>
<dbReference type="PANTHER" id="PTHR33155:SF17">
    <property type="entry name" value="F2E2.18-RELATED"/>
    <property type="match status" value="1"/>
</dbReference>
<evidence type="ECO:0000313" key="5">
    <source>
        <dbReference type="Proteomes" id="UP001558713"/>
    </source>
</evidence>
<organism evidence="4 5">
    <name type="scientific">Cardamine amara subsp. amara</name>
    <dbReference type="NCBI Taxonomy" id="228776"/>
    <lineage>
        <taxon>Eukaryota</taxon>
        <taxon>Viridiplantae</taxon>
        <taxon>Streptophyta</taxon>
        <taxon>Embryophyta</taxon>
        <taxon>Tracheophyta</taxon>
        <taxon>Spermatophyta</taxon>
        <taxon>Magnoliopsida</taxon>
        <taxon>eudicotyledons</taxon>
        <taxon>Gunneridae</taxon>
        <taxon>Pentapetalae</taxon>
        <taxon>rosids</taxon>
        <taxon>malvids</taxon>
        <taxon>Brassicales</taxon>
        <taxon>Brassicaceae</taxon>
        <taxon>Cardamineae</taxon>
        <taxon>Cardamine</taxon>
    </lineage>
</organism>
<reference evidence="4 5" key="1">
    <citation type="submission" date="2024-04" db="EMBL/GenBank/DDBJ databases">
        <title>Genome assembly C_amara_ONT_v2.</title>
        <authorList>
            <person name="Yant L."/>
            <person name="Moore C."/>
            <person name="Slenker M."/>
        </authorList>
    </citation>
    <scope>NUCLEOTIDE SEQUENCE [LARGE SCALE GENOMIC DNA]</scope>
    <source>
        <tissue evidence="4">Leaf</tissue>
    </source>
</reference>
<evidence type="ECO:0000259" key="3">
    <source>
        <dbReference type="Pfam" id="PF11250"/>
    </source>
</evidence>
<accession>A0ABD1BHQ2</accession>